<comment type="caution">
    <text evidence="2">The sequence shown here is derived from an EMBL/GenBank/DDBJ whole genome shotgun (WGS) entry which is preliminary data.</text>
</comment>
<feature type="region of interest" description="Disordered" evidence="1">
    <location>
        <begin position="1"/>
        <end position="65"/>
    </location>
</feature>
<dbReference type="RefSeq" id="WP_255913603.1">
    <property type="nucleotide sequence ID" value="NZ_JANFQO010000006.1"/>
</dbReference>
<dbReference type="Proteomes" id="UP001165498">
    <property type="component" value="Unassembled WGS sequence"/>
</dbReference>
<name>A0ABT1QR19_9GAMM</name>
<accession>A0ABT1QR19</accession>
<sequence length="65" mass="6936">MKEATTYTKPDASNSNKSGAEGAPQNAADRVNEVDQANSELAEEKRTRATDEQQPGAAEQDVSAR</sequence>
<feature type="compositionally biased region" description="Polar residues" evidence="1">
    <location>
        <begin position="1"/>
        <end position="18"/>
    </location>
</feature>
<keyword evidence="3" id="KW-1185">Reference proteome</keyword>
<proteinExistence type="predicted"/>
<dbReference type="EMBL" id="JANFQO010000006">
    <property type="protein sequence ID" value="MCQ4164710.1"/>
    <property type="molecule type" value="Genomic_DNA"/>
</dbReference>
<protein>
    <submittedName>
        <fullName evidence="2">Uncharacterized protein</fullName>
    </submittedName>
</protein>
<reference evidence="2" key="1">
    <citation type="submission" date="2022-07" db="EMBL/GenBank/DDBJ databases">
        <title>Tahibacter sp., a new gammaproteobacterium isolated from the silt sample collected at pig farm.</title>
        <authorList>
            <person name="Chen H."/>
        </authorList>
    </citation>
    <scope>NUCLEOTIDE SEQUENCE</scope>
    <source>
        <strain evidence="2">P2K</strain>
    </source>
</reference>
<evidence type="ECO:0000313" key="2">
    <source>
        <dbReference type="EMBL" id="MCQ4164710.1"/>
    </source>
</evidence>
<feature type="compositionally biased region" description="Basic and acidic residues" evidence="1">
    <location>
        <begin position="42"/>
        <end position="51"/>
    </location>
</feature>
<evidence type="ECO:0000313" key="3">
    <source>
        <dbReference type="Proteomes" id="UP001165498"/>
    </source>
</evidence>
<organism evidence="2 3">
    <name type="scientific">Tahibacter harae</name>
    <dbReference type="NCBI Taxonomy" id="2963937"/>
    <lineage>
        <taxon>Bacteria</taxon>
        <taxon>Pseudomonadati</taxon>
        <taxon>Pseudomonadota</taxon>
        <taxon>Gammaproteobacteria</taxon>
        <taxon>Lysobacterales</taxon>
        <taxon>Rhodanobacteraceae</taxon>
        <taxon>Tahibacter</taxon>
    </lineage>
</organism>
<evidence type="ECO:0000256" key="1">
    <source>
        <dbReference type="SAM" id="MobiDB-lite"/>
    </source>
</evidence>
<gene>
    <name evidence="2" type="ORF">NM961_08305</name>
</gene>